<evidence type="ECO:0000256" key="1">
    <source>
        <dbReference type="SAM" id="Phobius"/>
    </source>
</evidence>
<evidence type="ECO:0008006" key="4">
    <source>
        <dbReference type="Google" id="ProtNLM"/>
    </source>
</evidence>
<organism evidence="2 3">
    <name type="scientific">Linnemannia elongata AG-77</name>
    <dbReference type="NCBI Taxonomy" id="1314771"/>
    <lineage>
        <taxon>Eukaryota</taxon>
        <taxon>Fungi</taxon>
        <taxon>Fungi incertae sedis</taxon>
        <taxon>Mucoromycota</taxon>
        <taxon>Mortierellomycotina</taxon>
        <taxon>Mortierellomycetes</taxon>
        <taxon>Mortierellales</taxon>
        <taxon>Mortierellaceae</taxon>
        <taxon>Linnemannia</taxon>
    </lineage>
</organism>
<proteinExistence type="predicted"/>
<evidence type="ECO:0000313" key="3">
    <source>
        <dbReference type="Proteomes" id="UP000078512"/>
    </source>
</evidence>
<dbReference type="OrthoDB" id="2405755at2759"/>
<feature type="transmembrane region" description="Helical" evidence="1">
    <location>
        <begin position="489"/>
        <end position="508"/>
    </location>
</feature>
<name>A0A197JEV6_9FUNG</name>
<protein>
    <recommendedName>
        <fullName evidence="4">Transmembrane protein</fullName>
    </recommendedName>
</protein>
<keyword evidence="3" id="KW-1185">Reference proteome</keyword>
<gene>
    <name evidence="2" type="ORF">K457DRAFT_25457</name>
</gene>
<reference evidence="2 3" key="1">
    <citation type="submission" date="2016-05" db="EMBL/GenBank/DDBJ databases">
        <title>Genome sequencing reveals origins of a unique bacterial endosymbiosis in the earliest lineages of terrestrial Fungi.</title>
        <authorList>
            <consortium name="DOE Joint Genome Institute"/>
            <person name="Uehling J."/>
            <person name="Gryganskyi A."/>
            <person name="Hameed K."/>
            <person name="Tschaplinski T."/>
            <person name="Misztal P."/>
            <person name="Wu S."/>
            <person name="Desiro A."/>
            <person name="Vande Pol N."/>
            <person name="Du Z.-Y."/>
            <person name="Zienkiewicz A."/>
            <person name="Zienkiewicz K."/>
            <person name="Morin E."/>
            <person name="Tisserant E."/>
            <person name="Splivallo R."/>
            <person name="Hainaut M."/>
            <person name="Henrissat B."/>
            <person name="Ohm R."/>
            <person name="Kuo A."/>
            <person name="Yan J."/>
            <person name="Lipzen A."/>
            <person name="Nolan M."/>
            <person name="Labutti K."/>
            <person name="Barry K."/>
            <person name="Goldstein A."/>
            <person name="Labbe J."/>
            <person name="Schadt C."/>
            <person name="Tuskan G."/>
            <person name="Grigoriev I."/>
            <person name="Martin F."/>
            <person name="Vilgalys R."/>
            <person name="Bonito G."/>
        </authorList>
    </citation>
    <scope>NUCLEOTIDE SEQUENCE [LARGE SCALE GENOMIC DNA]</scope>
    <source>
        <strain evidence="2 3">AG-77</strain>
    </source>
</reference>
<sequence length="566" mass="61143">MFLPWSFFEVYILFFFFQVLLSVALRTGLAFYSKSRGGYAHSLRWVQQGGLVELGKIFRSTVGRGLPSSQLRSLVVVIALSAFLEIVNIAANALVKESAQGTNPSHELVKTTEFVSLDSITTLAGWSATVSFNSSLSDSLLRTINSTFNIPDAIPSRVYTPRKYPYEVACTTFDLIMLDKHTDLYPNLLSSNNGCAILTLAPITIMTMNKTATVITRRSNRSVKVVMPGLCDFQNVTAIDLGFRTPPISIDVVFGDLINKCATGIIEGTLVSSSASGIISAPSSSVTKCVFPSGQVISLSATAVRYSVPDLKSFGSISSSVLQSSRAPVLAMQNSVTDGTLSNLTASPLDGISVMEIQFSGSRVDLLICASRRAGQAGPPYLTCLYSVVTAIASKPQPMLPEIAALRGADKPILVLPEMTSIFPVNYLSLVNGTGSNIFSVSQILDDSSSAAYYVASLGQNFFMDWHDGGLYTVFDTVDLTKGYELPGWLFGSVVAIMAVSLLLRIVAEITLDSRYKGSLLWALTKEIQPHLGRSTPTLIRVEPDTLTVESFRLVDTVNLLDSMEQ</sequence>
<evidence type="ECO:0000313" key="2">
    <source>
        <dbReference type="EMBL" id="OAQ23026.1"/>
    </source>
</evidence>
<accession>A0A197JEV6</accession>
<dbReference type="Proteomes" id="UP000078512">
    <property type="component" value="Unassembled WGS sequence"/>
</dbReference>
<feature type="transmembrane region" description="Helical" evidence="1">
    <location>
        <begin position="74"/>
        <end position="95"/>
    </location>
</feature>
<keyword evidence="1" id="KW-1133">Transmembrane helix</keyword>
<dbReference type="AlphaFoldDB" id="A0A197JEV6"/>
<keyword evidence="1" id="KW-0812">Transmembrane</keyword>
<feature type="transmembrane region" description="Helical" evidence="1">
    <location>
        <begin position="12"/>
        <end position="32"/>
    </location>
</feature>
<keyword evidence="1" id="KW-0472">Membrane</keyword>
<dbReference type="EMBL" id="KV442132">
    <property type="protein sequence ID" value="OAQ23026.1"/>
    <property type="molecule type" value="Genomic_DNA"/>
</dbReference>